<evidence type="ECO:0000313" key="2">
    <source>
        <dbReference type="EMBL" id="STO15876.1"/>
    </source>
</evidence>
<dbReference type="EMBL" id="UGGQ01000006">
    <property type="protein sequence ID" value="STO15876.1"/>
    <property type="molecule type" value="Genomic_DNA"/>
</dbReference>
<name>A0A2J9KPI5_9ACTO</name>
<sequence>MKVLCLDTIIVKATTPNPGRHTTEPQKPAYPQPPKTPSKSKSQKSLFPGADESQPRGTNRIGKLQRNALLAFKEGLT</sequence>
<accession>A0A2J9KPI5</accession>
<protein>
    <submittedName>
        <fullName evidence="2">Uncharacterized protein</fullName>
    </submittedName>
</protein>
<evidence type="ECO:0000313" key="3">
    <source>
        <dbReference type="Proteomes" id="UP000255284"/>
    </source>
</evidence>
<evidence type="ECO:0000256" key="1">
    <source>
        <dbReference type="SAM" id="MobiDB-lite"/>
    </source>
</evidence>
<organism evidence="2 3">
    <name type="scientific">Mobiluncus mulieris</name>
    <dbReference type="NCBI Taxonomy" id="2052"/>
    <lineage>
        <taxon>Bacteria</taxon>
        <taxon>Bacillati</taxon>
        <taxon>Actinomycetota</taxon>
        <taxon>Actinomycetes</taxon>
        <taxon>Actinomycetales</taxon>
        <taxon>Actinomycetaceae</taxon>
        <taxon>Mobiluncus</taxon>
    </lineage>
</organism>
<dbReference type="AlphaFoldDB" id="A0A2J9KPI5"/>
<reference evidence="2 3" key="1">
    <citation type="submission" date="2018-06" db="EMBL/GenBank/DDBJ databases">
        <authorList>
            <consortium name="Pathogen Informatics"/>
            <person name="Doyle S."/>
        </authorList>
    </citation>
    <scope>NUCLEOTIDE SEQUENCE [LARGE SCALE GENOMIC DNA]</scope>
    <source>
        <strain evidence="2 3">NCTC11819</strain>
    </source>
</reference>
<feature type="region of interest" description="Disordered" evidence="1">
    <location>
        <begin position="13"/>
        <end position="65"/>
    </location>
</feature>
<gene>
    <name evidence="2" type="ORF">NCTC11819_00420</name>
</gene>
<proteinExistence type="predicted"/>
<comment type="caution">
    <text evidence="2">The sequence shown here is derived from an EMBL/GenBank/DDBJ whole genome shotgun (WGS) entry which is preliminary data.</text>
</comment>
<dbReference type="Proteomes" id="UP000255284">
    <property type="component" value="Unassembled WGS sequence"/>
</dbReference>